<dbReference type="Proteomes" id="UP000231259">
    <property type="component" value="Unassembled WGS sequence"/>
</dbReference>
<keyword evidence="2" id="KW-1185">Reference proteome</keyword>
<proteinExistence type="predicted"/>
<dbReference type="RefSeq" id="WP_099911319.1">
    <property type="nucleotide sequence ID" value="NZ_AWWI01000090.1"/>
</dbReference>
<protein>
    <submittedName>
        <fullName evidence="1">Uncharacterized protein</fullName>
    </submittedName>
</protein>
<accession>A0A2G8RDQ1</accession>
<evidence type="ECO:0000313" key="2">
    <source>
        <dbReference type="Proteomes" id="UP000231259"/>
    </source>
</evidence>
<name>A0A2G8RDQ1_9RHOB</name>
<organism evidence="1 2">
    <name type="scientific">Puniceibacterium antarcticum</name>
    <dbReference type="NCBI Taxonomy" id="1206336"/>
    <lineage>
        <taxon>Bacteria</taxon>
        <taxon>Pseudomonadati</taxon>
        <taxon>Pseudomonadota</taxon>
        <taxon>Alphaproteobacteria</taxon>
        <taxon>Rhodobacterales</taxon>
        <taxon>Paracoccaceae</taxon>
        <taxon>Puniceibacterium</taxon>
    </lineage>
</organism>
<sequence>MSRKIGSLPVDELNVKEFQTTYQAPQVARKNRELRRQLREIEDIPSVSDLLFDQLNMRLCDASDSIGQGNSAPLSDEVTATSLSSDDSAGVLSLSSGKAEQALPDRRSAKDLAIKLLLRSISIYSVTSSKAS</sequence>
<evidence type="ECO:0000313" key="1">
    <source>
        <dbReference type="EMBL" id="PIL19706.1"/>
    </source>
</evidence>
<comment type="caution">
    <text evidence="1">The sequence shown here is derived from an EMBL/GenBank/DDBJ whole genome shotgun (WGS) entry which is preliminary data.</text>
</comment>
<dbReference type="AlphaFoldDB" id="A0A2G8RDQ1"/>
<gene>
    <name evidence="1" type="ORF">P775_13145</name>
</gene>
<dbReference type="EMBL" id="AWWI01000090">
    <property type="protein sequence ID" value="PIL19706.1"/>
    <property type="molecule type" value="Genomic_DNA"/>
</dbReference>
<reference evidence="1 2" key="1">
    <citation type="submission" date="2013-09" db="EMBL/GenBank/DDBJ databases">
        <title>Genome sequencing of Phaeobacter antarcticus sp. nov. SM1211.</title>
        <authorList>
            <person name="Zhang X.-Y."/>
            <person name="Liu C."/>
            <person name="Chen X.-L."/>
            <person name="Xie B.-B."/>
            <person name="Qin Q.-L."/>
            <person name="Rong J.-C."/>
            <person name="Zhang Y.-Z."/>
        </authorList>
    </citation>
    <scope>NUCLEOTIDE SEQUENCE [LARGE SCALE GENOMIC DNA]</scope>
    <source>
        <strain evidence="1 2">SM1211</strain>
    </source>
</reference>